<evidence type="ECO:0000256" key="3">
    <source>
        <dbReference type="ARBA" id="ARBA00022833"/>
    </source>
</evidence>
<keyword evidence="3" id="KW-0862">Zinc</keyword>
<dbReference type="Proteomes" id="UP000289738">
    <property type="component" value="Chromosome A10"/>
</dbReference>
<evidence type="ECO:0000313" key="7">
    <source>
        <dbReference type="Proteomes" id="UP000289738"/>
    </source>
</evidence>
<dbReference type="PANTHER" id="PTHR31973:SF195">
    <property type="entry name" value="MUDR FAMILY TRANSPOSASE"/>
    <property type="match status" value="1"/>
</dbReference>
<evidence type="ECO:0000259" key="5">
    <source>
        <dbReference type="PROSITE" id="PS50966"/>
    </source>
</evidence>
<keyword evidence="7" id="KW-1185">Reference proteome</keyword>
<keyword evidence="1" id="KW-0479">Metal-binding</keyword>
<feature type="domain" description="SWIM-type" evidence="5">
    <location>
        <begin position="234"/>
        <end position="266"/>
    </location>
</feature>
<proteinExistence type="predicted"/>
<organism evidence="6 7">
    <name type="scientific">Arachis hypogaea</name>
    <name type="common">Peanut</name>
    <dbReference type="NCBI Taxonomy" id="3818"/>
    <lineage>
        <taxon>Eukaryota</taxon>
        <taxon>Viridiplantae</taxon>
        <taxon>Streptophyta</taxon>
        <taxon>Embryophyta</taxon>
        <taxon>Tracheophyta</taxon>
        <taxon>Spermatophyta</taxon>
        <taxon>Magnoliopsida</taxon>
        <taxon>eudicotyledons</taxon>
        <taxon>Gunneridae</taxon>
        <taxon>Pentapetalae</taxon>
        <taxon>rosids</taxon>
        <taxon>fabids</taxon>
        <taxon>Fabales</taxon>
        <taxon>Fabaceae</taxon>
        <taxon>Papilionoideae</taxon>
        <taxon>50 kb inversion clade</taxon>
        <taxon>dalbergioids sensu lato</taxon>
        <taxon>Dalbergieae</taxon>
        <taxon>Pterocarpus clade</taxon>
        <taxon>Arachis</taxon>
    </lineage>
</organism>
<dbReference type="InterPro" id="IPR007527">
    <property type="entry name" value="Znf_SWIM"/>
</dbReference>
<dbReference type="AlphaFoldDB" id="A0A445B589"/>
<reference evidence="6 7" key="1">
    <citation type="submission" date="2019-01" db="EMBL/GenBank/DDBJ databases">
        <title>Sequencing of cultivated peanut Arachis hypogaea provides insights into genome evolution and oil improvement.</title>
        <authorList>
            <person name="Chen X."/>
        </authorList>
    </citation>
    <scope>NUCLEOTIDE SEQUENCE [LARGE SCALE GENOMIC DNA]</scope>
    <source>
        <strain evidence="7">cv. Fuhuasheng</strain>
        <tissue evidence="6">Leaves</tissue>
    </source>
</reference>
<gene>
    <name evidence="6" type="ORF">Ahy_A10g048482</name>
</gene>
<protein>
    <recommendedName>
        <fullName evidence="5">SWIM-type domain-containing protein</fullName>
    </recommendedName>
</protein>
<accession>A0A445B589</accession>
<evidence type="ECO:0000313" key="6">
    <source>
        <dbReference type="EMBL" id="RYR33834.1"/>
    </source>
</evidence>
<dbReference type="GO" id="GO:0008270">
    <property type="term" value="F:zinc ion binding"/>
    <property type="evidence" value="ECO:0007669"/>
    <property type="project" value="UniProtKB-KW"/>
</dbReference>
<evidence type="ECO:0000256" key="2">
    <source>
        <dbReference type="ARBA" id="ARBA00022771"/>
    </source>
</evidence>
<dbReference type="EMBL" id="SDMP01000010">
    <property type="protein sequence ID" value="RYR33834.1"/>
    <property type="molecule type" value="Genomic_DNA"/>
</dbReference>
<keyword evidence="2 4" id="KW-0863">Zinc-finger</keyword>
<dbReference type="PROSITE" id="PS50966">
    <property type="entry name" value="ZF_SWIM"/>
    <property type="match status" value="1"/>
</dbReference>
<dbReference type="Pfam" id="PF04434">
    <property type="entry name" value="SWIM"/>
    <property type="match status" value="1"/>
</dbReference>
<evidence type="ECO:0000256" key="1">
    <source>
        <dbReference type="ARBA" id="ARBA00022723"/>
    </source>
</evidence>
<evidence type="ECO:0000256" key="4">
    <source>
        <dbReference type="PROSITE-ProRule" id="PRU00325"/>
    </source>
</evidence>
<dbReference type="InterPro" id="IPR006564">
    <property type="entry name" value="Znf_PMZ"/>
</dbReference>
<name>A0A445B589_ARAHY</name>
<dbReference type="PANTHER" id="PTHR31973">
    <property type="entry name" value="POLYPROTEIN, PUTATIVE-RELATED"/>
    <property type="match status" value="1"/>
</dbReference>
<sequence length="366" mass="42081">MRTLDLEAMHAPEFPEYANMGEGNVAAKDGEFSVGMEFDFRESVIFAIKSYTISRGVDYTVYESEPQTFYAKYNGYGAGCDWLIRASLIRKKGYWEIKRYNGIHTCTMGTISQYHAKLDSGTITDAIRPLVEADPSIKVKSIIAEVQSKFNYTTSYRKAWLTKKKSIAKVYGDWKVSYQTLPVWLKAMIAKMPSNFMASTYDYMVYSTGNIVVNRFDEHNEMFEVCKMQDGSIYTVNLAQRHCNCGHFKVERLPCRHVLACCANQGLDWQVYVHDVYKMFEICKVYRGKFVPMGDPSTWTRYEGAKVIANWTLRRATKGRLRSTLYLNEMDSRDMRGPRWCTICGWEGHSLSRCFQRAGPSSARGQ</sequence>
<dbReference type="SMART" id="SM00575">
    <property type="entry name" value="ZnF_PMZ"/>
    <property type="match status" value="1"/>
</dbReference>
<comment type="caution">
    <text evidence="6">The sequence shown here is derived from an EMBL/GenBank/DDBJ whole genome shotgun (WGS) entry which is preliminary data.</text>
</comment>